<dbReference type="AlphaFoldDB" id="A0A1I3NIS7"/>
<evidence type="ECO:0000313" key="3">
    <source>
        <dbReference type="Proteomes" id="UP000199377"/>
    </source>
</evidence>
<accession>A0A1I3NIS7</accession>
<dbReference type="InterPro" id="IPR007076">
    <property type="entry name" value="TfoX_N"/>
</dbReference>
<dbReference type="Pfam" id="PF04993">
    <property type="entry name" value="TfoX_N"/>
    <property type="match status" value="1"/>
</dbReference>
<gene>
    <name evidence="2" type="ORF">SAMN05216258_11384</name>
</gene>
<dbReference type="EMBL" id="FOQH01000013">
    <property type="protein sequence ID" value="SFJ08656.1"/>
    <property type="molecule type" value="Genomic_DNA"/>
</dbReference>
<evidence type="ECO:0000313" key="2">
    <source>
        <dbReference type="EMBL" id="SFJ08656.1"/>
    </source>
</evidence>
<dbReference type="Proteomes" id="UP000199377">
    <property type="component" value="Unassembled WGS sequence"/>
</dbReference>
<keyword evidence="3" id="KW-1185">Reference proteome</keyword>
<dbReference type="OrthoDB" id="1524907at2"/>
<dbReference type="Gene3D" id="3.30.1460.30">
    <property type="entry name" value="YgaC/TfoX-N like chaperone"/>
    <property type="match status" value="1"/>
</dbReference>
<reference evidence="2 3" key="1">
    <citation type="submission" date="2016-10" db="EMBL/GenBank/DDBJ databases">
        <authorList>
            <person name="de Groot N.N."/>
        </authorList>
    </citation>
    <scope>NUCLEOTIDE SEQUENCE [LARGE SCALE GENOMIC DNA]</scope>
    <source>
        <strain evidence="2 3">CGMCC 1.11030</strain>
    </source>
</reference>
<feature type="domain" description="TfoX N-terminal" evidence="1">
    <location>
        <begin position="15"/>
        <end position="107"/>
    </location>
</feature>
<dbReference type="RefSeq" id="WP_092864952.1">
    <property type="nucleotide sequence ID" value="NZ_FOQH01000013.1"/>
</dbReference>
<organism evidence="2 3">
    <name type="scientific">Albimonas pacifica</name>
    <dbReference type="NCBI Taxonomy" id="1114924"/>
    <lineage>
        <taxon>Bacteria</taxon>
        <taxon>Pseudomonadati</taxon>
        <taxon>Pseudomonadota</taxon>
        <taxon>Alphaproteobacteria</taxon>
        <taxon>Rhodobacterales</taxon>
        <taxon>Paracoccaceae</taxon>
        <taxon>Albimonas</taxon>
    </lineage>
</organism>
<dbReference type="STRING" id="1114924.SAMN05216258_11384"/>
<sequence>MASAPSEFVLYLEDALGELGPVERTRFFGGWCFAMRGARFAYVLRGKLWFPVDEPLRAALVAEGCGPFEYEKGGKTITVAKFHEAPSACLDDPDALLEWAARSARAAGAM</sequence>
<dbReference type="SUPFAM" id="SSF159894">
    <property type="entry name" value="YgaC/TfoX-N like"/>
    <property type="match status" value="1"/>
</dbReference>
<protein>
    <submittedName>
        <fullName evidence="2">Transcriptional regulator of competence genes, TfoX/Sxy family</fullName>
    </submittedName>
</protein>
<proteinExistence type="predicted"/>
<evidence type="ECO:0000259" key="1">
    <source>
        <dbReference type="Pfam" id="PF04993"/>
    </source>
</evidence>
<name>A0A1I3NIS7_9RHOB</name>